<dbReference type="AlphaFoldDB" id="A0A106DR49"/>
<proteinExistence type="predicted"/>
<organism evidence="1 2">
    <name type="scientific">Burkholderia territorii</name>
    <dbReference type="NCBI Taxonomy" id="1503055"/>
    <lineage>
        <taxon>Bacteria</taxon>
        <taxon>Pseudomonadati</taxon>
        <taxon>Pseudomonadota</taxon>
        <taxon>Betaproteobacteria</taxon>
        <taxon>Burkholderiales</taxon>
        <taxon>Burkholderiaceae</taxon>
        <taxon>Burkholderia</taxon>
        <taxon>Burkholderia cepacia complex</taxon>
    </lineage>
</organism>
<evidence type="ECO:0000313" key="1">
    <source>
        <dbReference type="EMBL" id="KVV40895.1"/>
    </source>
</evidence>
<evidence type="ECO:0000313" key="2">
    <source>
        <dbReference type="Proteomes" id="UP000062317"/>
    </source>
</evidence>
<accession>A0A106DR49</accession>
<dbReference type="EMBL" id="LPEQ01000113">
    <property type="protein sequence ID" value="KVV40895.1"/>
    <property type="molecule type" value="Genomic_DNA"/>
</dbReference>
<reference evidence="1 2" key="1">
    <citation type="submission" date="2015-11" db="EMBL/GenBank/DDBJ databases">
        <title>Expanding the genomic diversity of Burkholderia species for the development of highly accurate diagnostics.</title>
        <authorList>
            <person name="Sahl J."/>
            <person name="Keim P."/>
            <person name="Wagner D."/>
        </authorList>
    </citation>
    <scope>NUCLEOTIDE SEQUENCE [LARGE SCALE GENOMIC DNA]</scope>
    <source>
        <strain evidence="1 2">MSMB1301WGS</strain>
    </source>
</reference>
<protein>
    <submittedName>
        <fullName evidence="1">Uncharacterized protein</fullName>
    </submittedName>
</protein>
<keyword evidence="2" id="KW-1185">Reference proteome</keyword>
<dbReference type="Proteomes" id="UP000062317">
    <property type="component" value="Unassembled WGS sequence"/>
</dbReference>
<comment type="caution">
    <text evidence="1">The sequence shown here is derived from an EMBL/GenBank/DDBJ whole genome shotgun (WGS) entry which is preliminary data.</text>
</comment>
<sequence>MSTTDNRAHDALTRGQRDTLELAIGYIASSERNDRHEHIARIRAILSAFPGEYLEAGQSGSACDPADVCAGCRCGYGTSYRAPDEPVSAPIPMLLFCPKCGEQHIDAPEPADADIDVDGTVISATSEWTNPPHRSHLCHACGIVWRPADVATVGVATIATRGTADTWTVEQGSIAEIDLSVTGRRDDAYTSVEGDAS</sequence>
<gene>
    <name evidence="1" type="ORF">WT27_13285</name>
</gene>
<name>A0A106DR49_9BURK</name>
<dbReference type="RefSeq" id="WP_060108215.1">
    <property type="nucleotide sequence ID" value="NZ_LPEQ01000113.1"/>
</dbReference>